<feature type="region of interest" description="Disordered" evidence="5">
    <location>
        <begin position="480"/>
        <end position="508"/>
    </location>
</feature>
<protein>
    <submittedName>
        <fullName evidence="7">Deoxyribodipyrimidine photolyase</fullName>
    </submittedName>
</protein>
<comment type="caution">
    <text evidence="7">The sequence shown here is derived from an EMBL/GenBank/DDBJ whole genome shotgun (WGS) entry which is preliminary data.</text>
</comment>
<organism evidence="7 8">
    <name type="scientific">Novosphingobium fuchskuhlense</name>
    <dbReference type="NCBI Taxonomy" id="1117702"/>
    <lineage>
        <taxon>Bacteria</taxon>
        <taxon>Pseudomonadati</taxon>
        <taxon>Pseudomonadota</taxon>
        <taxon>Alphaproteobacteria</taxon>
        <taxon>Sphingomonadales</taxon>
        <taxon>Sphingomonadaceae</taxon>
        <taxon>Novosphingobium</taxon>
    </lineage>
</organism>
<accession>A0A117UX84</accession>
<dbReference type="GO" id="GO:0009416">
    <property type="term" value="P:response to light stimulus"/>
    <property type="evidence" value="ECO:0007669"/>
    <property type="project" value="TreeGrafter"/>
</dbReference>
<dbReference type="InterPro" id="IPR006050">
    <property type="entry name" value="DNA_photolyase_N"/>
</dbReference>
<dbReference type="Gene3D" id="1.25.40.80">
    <property type="match status" value="1"/>
</dbReference>
<proteinExistence type="predicted"/>
<keyword evidence="8" id="KW-1185">Reference proteome</keyword>
<dbReference type="STRING" id="1117702.AQZ52_04585"/>
<dbReference type="Proteomes" id="UP000058012">
    <property type="component" value="Unassembled WGS sequence"/>
</dbReference>
<name>A0A117UX84_9SPHN</name>
<dbReference type="Pfam" id="PF03441">
    <property type="entry name" value="FAD_binding_7"/>
    <property type="match status" value="1"/>
</dbReference>
<evidence type="ECO:0000256" key="2">
    <source>
        <dbReference type="ARBA" id="ARBA00022630"/>
    </source>
</evidence>
<comment type="cofactor">
    <cofactor evidence="4">
        <name>FAD</name>
        <dbReference type="ChEBI" id="CHEBI:57692"/>
    </cofactor>
    <text evidence="4">Binds 1 FAD per subunit.</text>
</comment>
<evidence type="ECO:0000256" key="5">
    <source>
        <dbReference type="SAM" id="MobiDB-lite"/>
    </source>
</evidence>
<dbReference type="InterPro" id="IPR002081">
    <property type="entry name" value="Cryptochrome/DNA_photolyase_1"/>
</dbReference>
<feature type="binding site" evidence="4">
    <location>
        <position position="265"/>
    </location>
    <ligand>
        <name>FAD</name>
        <dbReference type="ChEBI" id="CHEBI:57692"/>
    </ligand>
</feature>
<keyword evidence="7" id="KW-0456">Lyase</keyword>
<evidence type="ECO:0000313" key="8">
    <source>
        <dbReference type="Proteomes" id="UP000058012"/>
    </source>
</evidence>
<dbReference type="InterPro" id="IPR005101">
    <property type="entry name" value="Cryptochr/Photolyase_FAD-bd"/>
</dbReference>
<dbReference type="GO" id="GO:0003677">
    <property type="term" value="F:DNA binding"/>
    <property type="evidence" value="ECO:0007669"/>
    <property type="project" value="TreeGrafter"/>
</dbReference>
<feature type="binding site" evidence="4">
    <location>
        <begin position="226"/>
        <end position="230"/>
    </location>
    <ligand>
        <name>FAD</name>
        <dbReference type="ChEBI" id="CHEBI:57692"/>
    </ligand>
</feature>
<dbReference type="RefSeq" id="WP_067906778.1">
    <property type="nucleotide sequence ID" value="NZ_KQ954244.1"/>
</dbReference>
<comment type="cofactor">
    <cofactor evidence="1">
        <name>(6R)-5,10-methylene-5,6,7,8-tetrahydrofolate</name>
        <dbReference type="ChEBI" id="CHEBI:15636"/>
    </cofactor>
</comment>
<keyword evidence="3 4" id="KW-0274">FAD</keyword>
<feature type="binding site" evidence="4">
    <location>
        <position position="212"/>
    </location>
    <ligand>
        <name>FAD</name>
        <dbReference type="ChEBI" id="CHEBI:57692"/>
    </ligand>
</feature>
<dbReference type="PANTHER" id="PTHR11455:SF9">
    <property type="entry name" value="CRYPTOCHROME CIRCADIAN CLOCK 5 ISOFORM X1"/>
    <property type="match status" value="1"/>
</dbReference>
<dbReference type="AlphaFoldDB" id="A0A117UX84"/>
<dbReference type="GO" id="GO:0003904">
    <property type="term" value="F:deoxyribodipyrimidine photo-lyase activity"/>
    <property type="evidence" value="ECO:0007669"/>
    <property type="project" value="TreeGrafter"/>
</dbReference>
<dbReference type="SUPFAM" id="SSF52425">
    <property type="entry name" value="Cryptochrome/photolyase, N-terminal domain"/>
    <property type="match status" value="1"/>
</dbReference>
<reference evidence="7 8" key="1">
    <citation type="submission" date="2015-10" db="EMBL/GenBank/DDBJ databases">
        <title>Draft genome sequence of Novosphingobium fuchskuhlense DSM 25065 isolated from a surface water sample of the southwest basin of Lake Grosse Fuchskuhle.</title>
        <authorList>
            <person name="Ruckert C."/>
            <person name="Winkler A."/>
            <person name="Glaeser J."/>
            <person name="Grossart H.-P."/>
            <person name="Kalinowski J."/>
            <person name="Glaeser S."/>
        </authorList>
    </citation>
    <scope>NUCLEOTIDE SEQUENCE [LARGE SCALE GENOMIC DNA]</scope>
    <source>
        <strain evidence="7 8">FNE08-7</strain>
    </source>
</reference>
<keyword evidence="2 4" id="KW-0285">Flavoprotein</keyword>
<dbReference type="InterPro" id="IPR014729">
    <property type="entry name" value="Rossmann-like_a/b/a_fold"/>
</dbReference>
<dbReference type="InterPro" id="IPR036134">
    <property type="entry name" value="Crypto/Photolyase_FAD-like_sf"/>
</dbReference>
<sequence>MTRPLQVVWFKRDLRIADHRPLALAAAQGPVLPLYIAEPGLWAEEDASARQWAFAAESLVELQAALAALGQPLSVVRGDAVSILRKIHARHGIAALWSHEETGNGWTYARDKAVSAWAHEAGVPWHEVPQTGVIRRLKSRYGWARAWDRRMAEPLTAPPTALEPLGREWPTRIPAASDLGLAPDPCPHRQSGGRAAALATLASFLEKRGRDYRWQMSSPVTAFDASSRLSPHLTWGTLSMREVAQASQARLGGLRAEESAGARSWRASMISFTGRQHWHCHFMQKLEDEPRLEFSNLHPAYNGLRPDLPDAERLVAWCEGRTGYPFVDACLRALDAHGWLNFRMRAMLVSFASYQLWLPWRATGLHLARQFVDYEPGIHWSQVQMQSGTTGINTMRVYNPVKQGHDQDPEGVFVRRWVPELAQVPAPLIHEPWRWDGAAGLAYPPPIVDHVKAAAAAREALHGVRKGAGHRVTAGRIAEKHGSRKAGMPMTGQKSRRRAATSQLALDL</sequence>
<evidence type="ECO:0000256" key="1">
    <source>
        <dbReference type="ARBA" id="ARBA00001932"/>
    </source>
</evidence>
<dbReference type="SUPFAM" id="SSF48173">
    <property type="entry name" value="Cryptochrome/photolyase FAD-binding domain"/>
    <property type="match status" value="1"/>
</dbReference>
<evidence type="ECO:0000259" key="6">
    <source>
        <dbReference type="PROSITE" id="PS51645"/>
    </source>
</evidence>
<dbReference type="Gene3D" id="1.10.579.10">
    <property type="entry name" value="DNA Cyclobutane Dipyrimidine Photolyase, subunit A, domain 3"/>
    <property type="match status" value="1"/>
</dbReference>
<evidence type="ECO:0000256" key="4">
    <source>
        <dbReference type="PIRSR" id="PIRSR602081-1"/>
    </source>
</evidence>
<dbReference type="EMBL" id="LLZS01000003">
    <property type="protein sequence ID" value="KUR72524.1"/>
    <property type="molecule type" value="Genomic_DNA"/>
</dbReference>
<feature type="domain" description="Photolyase/cryptochrome alpha/beta" evidence="6">
    <location>
        <begin position="4"/>
        <end position="133"/>
    </location>
</feature>
<dbReference type="OrthoDB" id="9772484at2"/>
<dbReference type="PANTHER" id="PTHR11455">
    <property type="entry name" value="CRYPTOCHROME"/>
    <property type="match status" value="1"/>
</dbReference>
<dbReference type="PROSITE" id="PS51645">
    <property type="entry name" value="PHR_CRY_ALPHA_BETA"/>
    <property type="match status" value="1"/>
</dbReference>
<dbReference type="InterPro" id="IPR036155">
    <property type="entry name" value="Crypto/Photolyase_N_sf"/>
</dbReference>
<dbReference type="Gene3D" id="3.40.50.620">
    <property type="entry name" value="HUPs"/>
    <property type="match status" value="1"/>
</dbReference>
<evidence type="ECO:0000313" key="7">
    <source>
        <dbReference type="EMBL" id="KUR72524.1"/>
    </source>
</evidence>
<evidence type="ECO:0000256" key="3">
    <source>
        <dbReference type="ARBA" id="ARBA00022827"/>
    </source>
</evidence>
<dbReference type="GO" id="GO:0071949">
    <property type="term" value="F:FAD binding"/>
    <property type="evidence" value="ECO:0007669"/>
    <property type="project" value="TreeGrafter"/>
</dbReference>
<dbReference type="Pfam" id="PF00875">
    <property type="entry name" value="DNA_photolyase"/>
    <property type="match status" value="1"/>
</dbReference>
<gene>
    <name evidence="7" type="ORF">AQZ52_04585</name>
</gene>